<organism evidence="16 17">
    <name type="scientific">Paracidovorax cattleyae</name>
    <dbReference type="NCBI Taxonomy" id="80868"/>
    <lineage>
        <taxon>Bacteria</taxon>
        <taxon>Pseudomonadati</taxon>
        <taxon>Pseudomonadota</taxon>
        <taxon>Betaproteobacteria</taxon>
        <taxon>Burkholderiales</taxon>
        <taxon>Comamonadaceae</taxon>
        <taxon>Paracidovorax</taxon>
    </lineage>
</organism>
<keyword evidence="17" id="KW-1185">Reference proteome</keyword>
<evidence type="ECO:0000259" key="14">
    <source>
        <dbReference type="Pfam" id="PF01435"/>
    </source>
</evidence>
<keyword evidence="6" id="KW-0256">Endoplasmic reticulum</keyword>
<proteinExistence type="predicted"/>
<dbReference type="InterPro" id="IPR032456">
    <property type="entry name" value="Peptidase_M48_N"/>
</dbReference>
<keyword evidence="8 13" id="KW-1133">Transmembrane helix</keyword>
<accession>A0A1H0NTC7</accession>
<keyword evidence="10 13" id="KW-0472">Membrane</keyword>
<evidence type="ECO:0000259" key="15">
    <source>
        <dbReference type="Pfam" id="PF16491"/>
    </source>
</evidence>
<feature type="binding site" evidence="12">
    <location>
        <position position="400"/>
    </location>
    <ligand>
        <name>Zn(2+)</name>
        <dbReference type="ChEBI" id="CHEBI:29105"/>
        <note>catalytic</note>
    </ligand>
</feature>
<keyword evidence="3 13" id="KW-0812">Transmembrane</keyword>
<feature type="transmembrane region" description="Helical" evidence="13">
    <location>
        <begin position="324"/>
        <end position="343"/>
    </location>
</feature>
<dbReference type="Gene3D" id="3.30.2010.10">
    <property type="entry name" value="Metalloproteases ('zincins'), catalytic domain"/>
    <property type="match status" value="1"/>
</dbReference>
<evidence type="ECO:0000256" key="9">
    <source>
        <dbReference type="ARBA" id="ARBA00023049"/>
    </source>
</evidence>
<keyword evidence="2" id="KW-0645">Protease</keyword>
<dbReference type="GO" id="GO:0004222">
    <property type="term" value="F:metalloendopeptidase activity"/>
    <property type="evidence" value="ECO:0007669"/>
    <property type="project" value="InterPro"/>
</dbReference>
<feature type="binding site" evidence="12">
    <location>
        <position position="314"/>
    </location>
    <ligand>
        <name>Zn(2+)</name>
        <dbReference type="ChEBI" id="CHEBI:29105"/>
        <note>catalytic</note>
    </ligand>
</feature>
<feature type="transmembrane region" description="Helical" evidence="13">
    <location>
        <begin position="182"/>
        <end position="202"/>
    </location>
</feature>
<evidence type="ECO:0000256" key="6">
    <source>
        <dbReference type="ARBA" id="ARBA00022824"/>
    </source>
</evidence>
<name>A0A1H0NTC7_9BURK</name>
<comment type="cofactor">
    <cofactor evidence="12">
        <name>Zn(2+)</name>
        <dbReference type="ChEBI" id="CHEBI:29105"/>
    </cofactor>
    <text evidence="12">Binds 1 zinc ion per subunit.</text>
</comment>
<evidence type="ECO:0000256" key="5">
    <source>
        <dbReference type="ARBA" id="ARBA00022801"/>
    </source>
</evidence>
<evidence type="ECO:0000313" key="17">
    <source>
        <dbReference type="Proteomes" id="UP000199317"/>
    </source>
</evidence>
<dbReference type="InterPro" id="IPR027057">
    <property type="entry name" value="CAXX_Prtase_1"/>
</dbReference>
<evidence type="ECO:0000256" key="12">
    <source>
        <dbReference type="PIRSR" id="PIRSR627057-2"/>
    </source>
</evidence>
<evidence type="ECO:0000256" key="13">
    <source>
        <dbReference type="SAM" id="Phobius"/>
    </source>
</evidence>
<keyword evidence="9" id="KW-0482">Metalloprotease</keyword>
<sequence>MRSVPAAPMPPREALNSRYMPSAPDTAPYFTTPAGLLTAAFALLLAAGLLVRFWLASRQIRHVARHRGAVPEPFAGRIPLAAHQKAADYTIAKARLGLLETALGAAVLLGWTLLGGLDALNQALRSLPGGGMAQQIALLAAFALASGLIDLPLAAYQTFVLEERFGFNKTTPRLWLKDLARSTLMGAAIGLPLAALILWLMGAAGALWWLWAWAAWTAFSLVLMVVYPLFIAPLYNRFQPLADESLKARVTALMQRCGFAAKGLFVMDGSRRSAHANAYFTGFGAAKRVVFYDTLLRQLQPGEVEAVLAHELGHFKHRHIARRMAGVFAMALLGFALLGWLSGQTWFYEGLGVQPAVLLPGQPAGSASNDALALLLFLLATPVLTFFVSPVFAQLSRRDEFEADAYAMAQAEGSALASALLKLYEDNASTLTPDPVYARFYYSHPPASERLARMPLPQPST</sequence>
<dbReference type="Pfam" id="PF01435">
    <property type="entry name" value="Peptidase_M48"/>
    <property type="match status" value="1"/>
</dbReference>
<feature type="transmembrane region" description="Helical" evidence="13">
    <location>
        <begin position="371"/>
        <end position="393"/>
    </location>
</feature>
<keyword evidence="7 12" id="KW-0862">Zinc</keyword>
<evidence type="ECO:0000256" key="7">
    <source>
        <dbReference type="ARBA" id="ARBA00022833"/>
    </source>
</evidence>
<feature type="active site" description="Proton donor" evidence="11">
    <location>
        <position position="404"/>
    </location>
</feature>
<feature type="binding site" evidence="12">
    <location>
        <position position="310"/>
    </location>
    <ligand>
        <name>Zn(2+)</name>
        <dbReference type="ChEBI" id="CHEBI:29105"/>
        <note>catalytic</note>
    </ligand>
</feature>
<evidence type="ECO:0000256" key="3">
    <source>
        <dbReference type="ARBA" id="ARBA00022692"/>
    </source>
</evidence>
<dbReference type="PANTHER" id="PTHR10120">
    <property type="entry name" value="CAAX PRENYL PROTEASE 1"/>
    <property type="match status" value="1"/>
</dbReference>
<dbReference type="Proteomes" id="UP000199317">
    <property type="component" value="Unassembled WGS sequence"/>
</dbReference>
<dbReference type="AlphaFoldDB" id="A0A1H0NTC7"/>
<feature type="domain" description="CAAX prenyl protease 1 N-terminal" evidence="15">
    <location>
        <begin position="59"/>
        <end position="237"/>
    </location>
</feature>
<feature type="transmembrane region" description="Helical" evidence="13">
    <location>
        <begin position="34"/>
        <end position="55"/>
    </location>
</feature>
<dbReference type="FunFam" id="3.30.2010.10:FF:000002">
    <property type="entry name" value="CAAX prenyl protease"/>
    <property type="match status" value="1"/>
</dbReference>
<evidence type="ECO:0000256" key="1">
    <source>
        <dbReference type="ARBA" id="ARBA00004477"/>
    </source>
</evidence>
<evidence type="ECO:0000256" key="4">
    <source>
        <dbReference type="ARBA" id="ARBA00022723"/>
    </source>
</evidence>
<comment type="subcellular location">
    <subcellularLocation>
        <location evidence="1">Endoplasmic reticulum membrane</location>
        <topology evidence="1">Multi-pass membrane protein</topology>
    </subcellularLocation>
</comment>
<keyword evidence="5" id="KW-0378">Hydrolase</keyword>
<gene>
    <name evidence="16" type="ORF">SAMN04489708_105144</name>
</gene>
<evidence type="ECO:0000313" key="16">
    <source>
        <dbReference type="EMBL" id="SDO95914.1"/>
    </source>
</evidence>
<reference evidence="17" key="1">
    <citation type="submission" date="2016-10" db="EMBL/GenBank/DDBJ databases">
        <authorList>
            <person name="Varghese N."/>
            <person name="Submissions S."/>
        </authorList>
    </citation>
    <scope>NUCLEOTIDE SEQUENCE [LARGE SCALE GENOMIC DNA]</scope>
    <source>
        <strain evidence="17">DSM 17101</strain>
    </source>
</reference>
<feature type="domain" description="Peptidase M48" evidence="14">
    <location>
        <begin position="241"/>
        <end position="453"/>
    </location>
</feature>
<feature type="transmembrane region" description="Helical" evidence="13">
    <location>
        <begin position="96"/>
        <end position="116"/>
    </location>
</feature>
<evidence type="ECO:0000256" key="10">
    <source>
        <dbReference type="ARBA" id="ARBA00023136"/>
    </source>
</evidence>
<dbReference type="EMBL" id="FNJL01000005">
    <property type="protein sequence ID" value="SDO95914.1"/>
    <property type="molecule type" value="Genomic_DNA"/>
</dbReference>
<dbReference type="GO" id="GO:0071586">
    <property type="term" value="P:CAAX-box protein processing"/>
    <property type="evidence" value="ECO:0007669"/>
    <property type="project" value="InterPro"/>
</dbReference>
<feature type="transmembrane region" description="Helical" evidence="13">
    <location>
        <begin position="208"/>
        <end position="230"/>
    </location>
</feature>
<evidence type="ECO:0000256" key="8">
    <source>
        <dbReference type="ARBA" id="ARBA00022989"/>
    </source>
</evidence>
<keyword evidence="4 12" id="KW-0479">Metal-binding</keyword>
<dbReference type="InterPro" id="IPR001915">
    <property type="entry name" value="Peptidase_M48"/>
</dbReference>
<dbReference type="Pfam" id="PF16491">
    <property type="entry name" value="Peptidase_M48_N"/>
    <property type="match status" value="1"/>
</dbReference>
<evidence type="ECO:0000256" key="2">
    <source>
        <dbReference type="ARBA" id="ARBA00022670"/>
    </source>
</evidence>
<evidence type="ECO:0000256" key="11">
    <source>
        <dbReference type="PIRSR" id="PIRSR627057-1"/>
    </source>
</evidence>
<dbReference type="CDD" id="cd07343">
    <property type="entry name" value="M48A_Zmpste24p_like"/>
    <property type="match status" value="1"/>
</dbReference>
<feature type="transmembrane region" description="Helical" evidence="13">
    <location>
        <begin position="136"/>
        <end position="161"/>
    </location>
</feature>
<protein>
    <submittedName>
        <fullName evidence="16">STE24 endopeptidase</fullName>
    </submittedName>
</protein>
<dbReference type="GO" id="GO:0046872">
    <property type="term" value="F:metal ion binding"/>
    <property type="evidence" value="ECO:0007669"/>
    <property type="project" value="UniProtKB-KW"/>
</dbReference>
<feature type="active site" evidence="11">
    <location>
        <position position="311"/>
    </location>
</feature>